<evidence type="ECO:0000256" key="1">
    <source>
        <dbReference type="SAM" id="SignalP"/>
    </source>
</evidence>
<protein>
    <submittedName>
        <fullName evidence="2">Uncharacterized protein</fullName>
    </submittedName>
</protein>
<gene>
    <name evidence="2" type="ORF">IV203_012269</name>
</gene>
<evidence type="ECO:0000313" key="2">
    <source>
        <dbReference type="EMBL" id="KAG7349672.1"/>
    </source>
</evidence>
<reference evidence="2" key="2">
    <citation type="submission" date="2021-04" db="EMBL/GenBank/DDBJ databases">
        <authorList>
            <person name="Podell S."/>
        </authorList>
    </citation>
    <scope>NUCLEOTIDE SEQUENCE</scope>
    <source>
        <strain evidence="2">Hildebrandi</strain>
    </source>
</reference>
<dbReference type="PANTHER" id="PTHR34123:SF1">
    <property type="entry name" value="OS04G0578200 PROTEIN"/>
    <property type="match status" value="1"/>
</dbReference>
<comment type="caution">
    <text evidence="2">The sequence shown here is derived from an EMBL/GenBank/DDBJ whole genome shotgun (WGS) entry which is preliminary data.</text>
</comment>
<dbReference type="AlphaFoldDB" id="A0A9K3KU92"/>
<sequence>MSKKIRVLKVLLFVTFLLGNIQTACGLVQGTRNSRRLTNVLGEVLVETMAASVSRTLPFPIPGRPLRDTRKDFKESRRKMVSLFATQLTELLVVRQQHPRTIYKTTGVNTLAPPDTSVSEKLYNLAADELAEIIKRDCRERQFLCTADMTRAIYDDDATFKDGSDIDGSYSMDAWVRGCKFLFDAQESQCKILEHTLRITNQQVSFRFAETLTFKTILRPRVYLTGTVLMKRDPHSGLIVSYEEKWDQDMNEVLRRTQFSMYGRSVR</sequence>
<feature type="signal peptide" evidence="1">
    <location>
        <begin position="1"/>
        <end position="26"/>
    </location>
</feature>
<name>A0A9K3KU92_9STRA</name>
<keyword evidence="3" id="KW-1185">Reference proteome</keyword>
<proteinExistence type="predicted"/>
<accession>A0A9K3KU92</accession>
<evidence type="ECO:0000313" key="3">
    <source>
        <dbReference type="Proteomes" id="UP000693970"/>
    </source>
</evidence>
<organism evidence="2 3">
    <name type="scientific">Nitzschia inconspicua</name>
    <dbReference type="NCBI Taxonomy" id="303405"/>
    <lineage>
        <taxon>Eukaryota</taxon>
        <taxon>Sar</taxon>
        <taxon>Stramenopiles</taxon>
        <taxon>Ochrophyta</taxon>
        <taxon>Bacillariophyta</taxon>
        <taxon>Bacillariophyceae</taxon>
        <taxon>Bacillariophycidae</taxon>
        <taxon>Bacillariales</taxon>
        <taxon>Bacillariaceae</taxon>
        <taxon>Nitzschia</taxon>
    </lineage>
</organism>
<feature type="chain" id="PRO_5039918752" evidence="1">
    <location>
        <begin position="27"/>
        <end position="267"/>
    </location>
</feature>
<dbReference type="OrthoDB" id="348976at2759"/>
<dbReference type="PANTHER" id="PTHR34123">
    <property type="entry name" value="OS04G0578200 PROTEIN"/>
    <property type="match status" value="1"/>
</dbReference>
<keyword evidence="1" id="KW-0732">Signal</keyword>
<reference evidence="2" key="1">
    <citation type="journal article" date="2021" name="Sci. Rep.">
        <title>Diploid genomic architecture of Nitzschia inconspicua, an elite biomass production diatom.</title>
        <authorList>
            <person name="Oliver A."/>
            <person name="Podell S."/>
            <person name="Pinowska A."/>
            <person name="Traller J.C."/>
            <person name="Smith S.R."/>
            <person name="McClure R."/>
            <person name="Beliaev A."/>
            <person name="Bohutskyi P."/>
            <person name="Hill E.A."/>
            <person name="Rabines A."/>
            <person name="Zheng H."/>
            <person name="Allen L.Z."/>
            <person name="Kuo A."/>
            <person name="Grigoriev I.V."/>
            <person name="Allen A.E."/>
            <person name="Hazlebeck D."/>
            <person name="Allen E.E."/>
        </authorList>
    </citation>
    <scope>NUCLEOTIDE SEQUENCE</scope>
    <source>
        <strain evidence="2">Hildebrandi</strain>
    </source>
</reference>
<dbReference type="Proteomes" id="UP000693970">
    <property type="component" value="Unassembled WGS sequence"/>
</dbReference>
<dbReference type="EMBL" id="JAGRRH010000019">
    <property type="protein sequence ID" value="KAG7349672.1"/>
    <property type="molecule type" value="Genomic_DNA"/>
</dbReference>